<reference evidence="1" key="1">
    <citation type="submission" date="2023-10" db="EMBL/GenBank/DDBJ databases">
        <authorList>
            <person name="Rodriguez Cubillos JULIANA M."/>
            <person name="De Vega J."/>
        </authorList>
    </citation>
    <scope>NUCLEOTIDE SEQUENCE</scope>
</reference>
<evidence type="ECO:0000313" key="1">
    <source>
        <dbReference type="EMBL" id="CAJ2659365.1"/>
    </source>
</evidence>
<accession>A0ACB0KT75</accession>
<proteinExistence type="predicted"/>
<gene>
    <name evidence="1" type="ORF">MILVUS5_LOCUS25553</name>
</gene>
<evidence type="ECO:0000313" key="2">
    <source>
        <dbReference type="Proteomes" id="UP001177021"/>
    </source>
</evidence>
<keyword evidence="2" id="KW-1185">Reference proteome</keyword>
<comment type="caution">
    <text evidence="1">The sequence shown here is derived from an EMBL/GenBank/DDBJ whole genome shotgun (WGS) entry which is preliminary data.</text>
</comment>
<dbReference type="Proteomes" id="UP001177021">
    <property type="component" value="Unassembled WGS sequence"/>
</dbReference>
<protein>
    <submittedName>
        <fullName evidence="1">Uncharacterized protein</fullName>
    </submittedName>
</protein>
<name>A0ACB0KT75_TRIPR</name>
<sequence>MNFPRDKSCNDIPPSKSLLVWRLMLDKVPTDDKLMERGCCLPSMCSLCNTTFESSFHLFFTCRFAFTLWCWLATVLNLTLHFQSIEDIWNLCERFWSLQCKIVIKSVIGNILNSIWMARNNARFHDKSTHWRNVVSWISANTALVGNKTSMCSNSSLIDFKILKHFNINIHPPKVFWLPPLIDWVKCNTDGASTQISSACGGIFRNHLVEFICCFAENTDINTAYFAELCGAMRAIEIATGNGWRNVWLETDSTLVVLAFKSASLVPWKIRNRWNNCMYNITNMNFMISHIYREGNNCADALAKIGLTLVHLSFLNELPQAILESYSSDRLGRPKFRFSYM</sequence>
<dbReference type="EMBL" id="CASHSV030000311">
    <property type="protein sequence ID" value="CAJ2659365.1"/>
    <property type="molecule type" value="Genomic_DNA"/>
</dbReference>
<organism evidence="1 2">
    <name type="scientific">Trifolium pratense</name>
    <name type="common">Red clover</name>
    <dbReference type="NCBI Taxonomy" id="57577"/>
    <lineage>
        <taxon>Eukaryota</taxon>
        <taxon>Viridiplantae</taxon>
        <taxon>Streptophyta</taxon>
        <taxon>Embryophyta</taxon>
        <taxon>Tracheophyta</taxon>
        <taxon>Spermatophyta</taxon>
        <taxon>Magnoliopsida</taxon>
        <taxon>eudicotyledons</taxon>
        <taxon>Gunneridae</taxon>
        <taxon>Pentapetalae</taxon>
        <taxon>rosids</taxon>
        <taxon>fabids</taxon>
        <taxon>Fabales</taxon>
        <taxon>Fabaceae</taxon>
        <taxon>Papilionoideae</taxon>
        <taxon>50 kb inversion clade</taxon>
        <taxon>NPAAA clade</taxon>
        <taxon>Hologalegina</taxon>
        <taxon>IRL clade</taxon>
        <taxon>Trifolieae</taxon>
        <taxon>Trifolium</taxon>
    </lineage>
</organism>